<dbReference type="Gene3D" id="3.90.1200.10">
    <property type="match status" value="1"/>
</dbReference>
<evidence type="ECO:0000256" key="2">
    <source>
        <dbReference type="ARBA" id="ARBA00006219"/>
    </source>
</evidence>
<evidence type="ECO:0000256" key="8">
    <source>
        <dbReference type="ARBA" id="ARBA00038873"/>
    </source>
</evidence>
<evidence type="ECO:0000256" key="1">
    <source>
        <dbReference type="ARBA" id="ARBA00004496"/>
    </source>
</evidence>
<dbReference type="KEGG" id="csol:105361410"/>
<protein>
    <recommendedName>
        <fullName evidence="9">Hydroxylysine kinase</fullName>
        <ecNumber evidence="8">2.7.1.81</ecNumber>
    </recommendedName>
</protein>
<gene>
    <name evidence="12" type="primary">LOC105361410</name>
</gene>
<dbReference type="FunFam" id="3.90.1200.10:FF:000007">
    <property type="entry name" value="hydroxylysine kinase isoform X1"/>
    <property type="match status" value="1"/>
</dbReference>
<sequence>MSPANNTILDQLIKPNVNEEYAKYLVEQRYGLKVKSISKLNAYDDRNYHVLCENRFHSSNPYIAMIAKDGYVLKIINSLDSRNTDFIEAQNELLLFLDKMGFICPVPVRQKDGSYYSMEMFDKEGPIHALRVLVFRQGVILNNVYASVELLKQIGLYVARLDRTMEKFSHPAYENQTSIWILSAVPKLRDFLFVLDDKKDVNLIEKIIVDFETKVLSIIKNLDEGIVHGDLNDDNIIVNADGNNIEAIIDFGDSHKSCFIFELAICLCYIIIWTNDIDLVKHVIEGYRIVRQLAQQEREILKLCICARFAQSLVLGIYSCQREPNNKYLIRSHKAKWLLLKKLWAMDDLEVMNIWSINN</sequence>
<reference evidence="12" key="1">
    <citation type="submission" date="2025-08" db="UniProtKB">
        <authorList>
            <consortium name="RefSeq"/>
        </authorList>
    </citation>
    <scope>IDENTIFICATION</scope>
</reference>
<dbReference type="GeneID" id="105361410"/>
<accession>A0AAJ6YF38</accession>
<feature type="domain" description="Aminoglycoside phosphotransferase" evidence="10">
    <location>
        <begin position="69"/>
        <end position="280"/>
    </location>
</feature>
<evidence type="ECO:0000256" key="4">
    <source>
        <dbReference type="ARBA" id="ARBA00022679"/>
    </source>
</evidence>
<name>A0AAJ6YF38_9HYME</name>
<keyword evidence="3" id="KW-0963">Cytoplasm</keyword>
<evidence type="ECO:0000256" key="9">
    <source>
        <dbReference type="ARBA" id="ARBA00040505"/>
    </source>
</evidence>
<keyword evidence="5 12" id="KW-0418">Kinase</keyword>
<dbReference type="Proteomes" id="UP000695007">
    <property type="component" value="Unplaced"/>
</dbReference>
<evidence type="ECO:0000256" key="6">
    <source>
        <dbReference type="ARBA" id="ARBA00036820"/>
    </source>
</evidence>
<proteinExistence type="inferred from homology"/>
<dbReference type="FunFam" id="3.30.200.20:FF:000549">
    <property type="entry name" value="hydroxylysine kinase"/>
    <property type="match status" value="1"/>
</dbReference>
<evidence type="ECO:0000259" key="10">
    <source>
        <dbReference type="Pfam" id="PF01636"/>
    </source>
</evidence>
<dbReference type="GO" id="GO:0047992">
    <property type="term" value="F:hydroxylysine kinase activity"/>
    <property type="evidence" value="ECO:0007669"/>
    <property type="project" value="UniProtKB-EC"/>
</dbReference>
<dbReference type="Gene3D" id="3.30.200.20">
    <property type="entry name" value="Phosphorylase Kinase, domain 1"/>
    <property type="match status" value="1"/>
</dbReference>
<evidence type="ECO:0000256" key="5">
    <source>
        <dbReference type="ARBA" id="ARBA00022777"/>
    </source>
</evidence>
<dbReference type="AlphaFoldDB" id="A0AAJ6YF38"/>
<dbReference type="RefSeq" id="XP_011496885.1">
    <property type="nucleotide sequence ID" value="XM_011498583.1"/>
</dbReference>
<comment type="similarity">
    <text evidence="2">Belongs to the aminoglycoside phosphotransferase family.</text>
</comment>
<dbReference type="InterPro" id="IPR011009">
    <property type="entry name" value="Kinase-like_dom_sf"/>
</dbReference>
<dbReference type="PANTHER" id="PTHR21064:SF1">
    <property type="entry name" value="HYDROXYLYSINE KINASE"/>
    <property type="match status" value="1"/>
</dbReference>
<keyword evidence="11" id="KW-1185">Reference proteome</keyword>
<dbReference type="GO" id="GO:0005737">
    <property type="term" value="C:cytoplasm"/>
    <property type="evidence" value="ECO:0007669"/>
    <property type="project" value="UniProtKB-SubCell"/>
</dbReference>
<comment type="subcellular location">
    <subcellularLocation>
        <location evidence="1">Cytoplasm</location>
    </subcellularLocation>
</comment>
<dbReference type="SUPFAM" id="SSF56112">
    <property type="entry name" value="Protein kinase-like (PK-like)"/>
    <property type="match status" value="1"/>
</dbReference>
<evidence type="ECO:0000256" key="7">
    <source>
        <dbReference type="ARBA" id="ARBA00037368"/>
    </source>
</evidence>
<dbReference type="InterPro" id="IPR002575">
    <property type="entry name" value="Aminoglycoside_PTrfase"/>
</dbReference>
<organism evidence="11 12">
    <name type="scientific">Ceratosolen solmsi marchali</name>
    <dbReference type="NCBI Taxonomy" id="326594"/>
    <lineage>
        <taxon>Eukaryota</taxon>
        <taxon>Metazoa</taxon>
        <taxon>Ecdysozoa</taxon>
        <taxon>Arthropoda</taxon>
        <taxon>Hexapoda</taxon>
        <taxon>Insecta</taxon>
        <taxon>Pterygota</taxon>
        <taxon>Neoptera</taxon>
        <taxon>Endopterygota</taxon>
        <taxon>Hymenoptera</taxon>
        <taxon>Apocrita</taxon>
        <taxon>Proctotrupomorpha</taxon>
        <taxon>Chalcidoidea</taxon>
        <taxon>Agaonidae</taxon>
        <taxon>Agaoninae</taxon>
        <taxon>Ceratosolen</taxon>
    </lineage>
</organism>
<dbReference type="PANTHER" id="PTHR21064">
    <property type="entry name" value="AMINOGLYCOSIDE PHOSPHOTRANSFERASE DOMAIN-CONTAINING PROTEIN-RELATED"/>
    <property type="match status" value="1"/>
</dbReference>
<evidence type="ECO:0000313" key="11">
    <source>
        <dbReference type="Proteomes" id="UP000695007"/>
    </source>
</evidence>
<dbReference type="EC" id="2.7.1.81" evidence="8"/>
<comment type="catalytic activity">
    <reaction evidence="6">
        <text>(5R)-5-hydroxy-L-lysine + GTP = (5R)-5-phosphooxy-L-lysine + GDP + H(+)</text>
        <dbReference type="Rhea" id="RHEA:19049"/>
        <dbReference type="ChEBI" id="CHEBI:15378"/>
        <dbReference type="ChEBI" id="CHEBI:37565"/>
        <dbReference type="ChEBI" id="CHEBI:57882"/>
        <dbReference type="ChEBI" id="CHEBI:58189"/>
        <dbReference type="ChEBI" id="CHEBI:58357"/>
        <dbReference type="EC" id="2.7.1.81"/>
    </reaction>
</comment>
<dbReference type="Pfam" id="PF01636">
    <property type="entry name" value="APH"/>
    <property type="match status" value="1"/>
</dbReference>
<keyword evidence="4" id="KW-0808">Transferase</keyword>
<evidence type="ECO:0000256" key="3">
    <source>
        <dbReference type="ARBA" id="ARBA00022490"/>
    </source>
</evidence>
<evidence type="ECO:0000313" key="12">
    <source>
        <dbReference type="RefSeq" id="XP_011496885.1"/>
    </source>
</evidence>
<comment type="function">
    <text evidence="7">Catalyzes the GTP-dependent phosphorylation of 5-hydroxy-L-lysine.</text>
</comment>
<dbReference type="InterPro" id="IPR050249">
    <property type="entry name" value="Pseudomonas-type_ThrB"/>
</dbReference>